<keyword evidence="2" id="KW-0812">Transmembrane</keyword>
<dbReference type="Proteomes" id="UP001642464">
    <property type="component" value="Unassembled WGS sequence"/>
</dbReference>
<sequence>RVETVTSQESGVQTKTPERLVAEICEATVAPVTLADLEAVPCAVETLKAIPAPQEVDVTTLPTTLVLSREALPDALPEALSTPVFNAVPLSLNFEGEEVVKEEEAEVLSVGYDAQVLSEGNSAATGTAVTSEQGKRPAQEDRYVLIPDLAALAGGWSHLPEPCSLFGVFDGHMGATCSEFMARRLPEKLLEQLSNSQQLEKITTLMEELFKELDDDFLTEHDCPDGSTAIIALVLGTDLFIANLGDSSGVLCGEKATTPFIFPHKPGAAMEKKRISEAGGHVLDLGGTLRVVHPDFQERIAELRAQSAAGIAGDWPQALSLSRAFGDRDFKNLYDGFQRVDLVSCCADVVHVQLETQHKALVLVSDGVTDVLSLEEVSRQVMRLSDPAAASKAVCNESFRRCTTDNVTALRHAVEQQQPSGLREALAEAVAAGSGWELIEWAHDKCRELEHEAWKEKMQQAAMAALHKVQEQPRASAEALSDACEQAWQAGVPEKALELAREECRDRRLRQVAEEALLSVLHERNFSTELMEQLEKVIQQAEKAAVSSDLVNYAFSRLEEIRNHVQKQEVTRRASHDLSDFNPVTAADMIPVLDAALTAGVPREMLDKGWEKKAPEKGCTMTQDYRDMKFLQRLSAAALFGTLMSSSGLAYALSLGWPAEHCLAFVFQMVVVPLFANAYLRTYIARAVLDPKRSQLLITGCTWFGVPRTTEDVIFLDQMRPGHALEGGYIKFRLEGPAWDVSRWIWFRLPRGGHGSENVRPGQQVGHRPKSSRPAEPAGLRSSNEKEEQLKGLGVTQQDSGGFAAPRAPQKRQVQEKPLRRGPRKAIQALKLQGGLPASSQEEQKLFDFFEEPAAYGIGMQ</sequence>
<dbReference type="EMBL" id="CAXAMM010028624">
    <property type="protein sequence ID" value="CAK9063161.1"/>
    <property type="molecule type" value="Genomic_DNA"/>
</dbReference>
<keyword evidence="2" id="KW-1133">Transmembrane helix</keyword>
<evidence type="ECO:0000259" key="3">
    <source>
        <dbReference type="PROSITE" id="PS51746"/>
    </source>
</evidence>
<evidence type="ECO:0000313" key="4">
    <source>
        <dbReference type="EMBL" id="CAK9063161.1"/>
    </source>
</evidence>
<gene>
    <name evidence="4" type="ORF">SCF082_LOCUS32757</name>
</gene>
<feature type="transmembrane region" description="Helical" evidence="2">
    <location>
        <begin position="636"/>
        <end position="657"/>
    </location>
</feature>
<dbReference type="PANTHER" id="PTHR47992">
    <property type="entry name" value="PROTEIN PHOSPHATASE"/>
    <property type="match status" value="1"/>
</dbReference>
<evidence type="ECO:0000256" key="1">
    <source>
        <dbReference type="SAM" id="MobiDB-lite"/>
    </source>
</evidence>
<dbReference type="Gene3D" id="3.60.40.10">
    <property type="entry name" value="PPM-type phosphatase domain"/>
    <property type="match status" value="1"/>
</dbReference>
<dbReference type="InterPro" id="IPR015655">
    <property type="entry name" value="PP2C"/>
</dbReference>
<proteinExistence type="predicted"/>
<evidence type="ECO:0000256" key="2">
    <source>
        <dbReference type="SAM" id="Phobius"/>
    </source>
</evidence>
<dbReference type="InterPro" id="IPR001932">
    <property type="entry name" value="PPM-type_phosphatase-like_dom"/>
</dbReference>
<dbReference type="SUPFAM" id="SSF81606">
    <property type="entry name" value="PP2C-like"/>
    <property type="match status" value="1"/>
</dbReference>
<feature type="domain" description="PPM-type phosphatase" evidence="3">
    <location>
        <begin position="126"/>
        <end position="414"/>
    </location>
</feature>
<dbReference type="CDD" id="cd00143">
    <property type="entry name" value="PP2Cc"/>
    <property type="match status" value="1"/>
</dbReference>
<organism evidence="4 5">
    <name type="scientific">Durusdinium trenchii</name>
    <dbReference type="NCBI Taxonomy" id="1381693"/>
    <lineage>
        <taxon>Eukaryota</taxon>
        <taxon>Sar</taxon>
        <taxon>Alveolata</taxon>
        <taxon>Dinophyceae</taxon>
        <taxon>Suessiales</taxon>
        <taxon>Symbiodiniaceae</taxon>
        <taxon>Durusdinium</taxon>
    </lineage>
</organism>
<accession>A0ABP0NH98</accession>
<feature type="non-terminal residue" evidence="4">
    <location>
        <position position="1"/>
    </location>
</feature>
<feature type="region of interest" description="Disordered" evidence="1">
    <location>
        <begin position="756"/>
        <end position="825"/>
    </location>
</feature>
<keyword evidence="2" id="KW-0472">Membrane</keyword>
<protein>
    <submittedName>
        <fullName evidence="4">Protein phosphatase 1L (Protein phosphatase 1-like) (Protein phosphatase 2C isoform epsilon) (PP2C-epsilon)</fullName>
    </submittedName>
</protein>
<evidence type="ECO:0000313" key="5">
    <source>
        <dbReference type="Proteomes" id="UP001642464"/>
    </source>
</evidence>
<dbReference type="InterPro" id="IPR036457">
    <property type="entry name" value="PPM-type-like_dom_sf"/>
</dbReference>
<dbReference type="PROSITE" id="PS51746">
    <property type="entry name" value="PPM_2"/>
    <property type="match status" value="1"/>
</dbReference>
<keyword evidence="5" id="KW-1185">Reference proteome</keyword>
<comment type="caution">
    <text evidence="4">The sequence shown here is derived from an EMBL/GenBank/DDBJ whole genome shotgun (WGS) entry which is preliminary data.</text>
</comment>
<feature type="transmembrane region" description="Helical" evidence="2">
    <location>
        <begin position="663"/>
        <end position="684"/>
    </location>
</feature>
<reference evidence="4 5" key="1">
    <citation type="submission" date="2024-02" db="EMBL/GenBank/DDBJ databases">
        <authorList>
            <person name="Chen Y."/>
            <person name="Shah S."/>
            <person name="Dougan E. K."/>
            <person name="Thang M."/>
            <person name="Chan C."/>
        </authorList>
    </citation>
    <scope>NUCLEOTIDE SEQUENCE [LARGE SCALE GENOMIC DNA]</scope>
</reference>
<dbReference type="Pfam" id="PF00481">
    <property type="entry name" value="PP2C"/>
    <property type="match status" value="1"/>
</dbReference>
<name>A0ABP0NH98_9DINO</name>
<dbReference type="SMART" id="SM00332">
    <property type="entry name" value="PP2Cc"/>
    <property type="match status" value="1"/>
</dbReference>